<dbReference type="EMBL" id="FOJG01000002">
    <property type="protein sequence ID" value="SEW51864.1"/>
    <property type="molecule type" value="Genomic_DNA"/>
</dbReference>
<gene>
    <name evidence="1" type="ORF">SAMN04488122_4549</name>
</gene>
<dbReference type="AlphaFoldDB" id="A0A1I0S7T4"/>
<evidence type="ECO:0000313" key="1">
    <source>
        <dbReference type="EMBL" id="SEW51864.1"/>
    </source>
</evidence>
<reference evidence="2" key="1">
    <citation type="submission" date="2016-10" db="EMBL/GenBank/DDBJ databases">
        <authorList>
            <person name="Varghese N."/>
            <person name="Submissions S."/>
        </authorList>
    </citation>
    <scope>NUCLEOTIDE SEQUENCE [LARGE SCALE GENOMIC DNA]</scope>
    <source>
        <strain evidence="2">DSM 3695</strain>
    </source>
</reference>
<sequence>MKLINSKAEQDFRIELIKSKDSLFGFGSRLLPVLKKIHPQMTTAYILDWIPEQGEDIYTILIDDAIITTIELEKNGAVEPIIEIATVVQYLDGLARRNQIQLAVALDLVRDDMLGKM</sequence>
<accession>A0A1I0S7T4</accession>
<dbReference type="OrthoDB" id="2876391at2"/>
<dbReference type="Proteomes" id="UP000199310">
    <property type="component" value="Unassembled WGS sequence"/>
</dbReference>
<proteinExistence type="predicted"/>
<protein>
    <submittedName>
        <fullName evidence="1">Uncharacterized protein</fullName>
    </submittedName>
</protein>
<dbReference type="STRING" id="29529.SAMN04488122_4549"/>
<dbReference type="RefSeq" id="WP_089898321.1">
    <property type="nucleotide sequence ID" value="NZ_FOJG01000002.1"/>
</dbReference>
<name>A0A1I0S7T4_9BACT</name>
<organism evidence="1 2">
    <name type="scientific">Chitinophaga arvensicola</name>
    <dbReference type="NCBI Taxonomy" id="29529"/>
    <lineage>
        <taxon>Bacteria</taxon>
        <taxon>Pseudomonadati</taxon>
        <taxon>Bacteroidota</taxon>
        <taxon>Chitinophagia</taxon>
        <taxon>Chitinophagales</taxon>
        <taxon>Chitinophagaceae</taxon>
        <taxon>Chitinophaga</taxon>
    </lineage>
</organism>
<evidence type="ECO:0000313" key="2">
    <source>
        <dbReference type="Proteomes" id="UP000199310"/>
    </source>
</evidence>
<keyword evidence="2" id="KW-1185">Reference proteome</keyword>